<comment type="caution">
    <text evidence="2">The sequence shown here is derived from an EMBL/GenBank/DDBJ whole genome shotgun (WGS) entry which is preliminary data.</text>
</comment>
<dbReference type="EMBL" id="JAUKVY010000015">
    <property type="protein sequence ID" value="MDO1534676.1"/>
    <property type="molecule type" value="Genomic_DNA"/>
</dbReference>
<keyword evidence="3" id="KW-1185">Reference proteome</keyword>
<evidence type="ECO:0000313" key="2">
    <source>
        <dbReference type="EMBL" id="MDO1534676.1"/>
    </source>
</evidence>
<keyword evidence="1" id="KW-1133">Transmembrane helix</keyword>
<dbReference type="Proteomes" id="UP001169027">
    <property type="component" value="Unassembled WGS sequence"/>
</dbReference>
<sequence length="187" mass="20607">MPHHSRRQLLRALWGATAMAPLAALAGFNFFTSEYTATREELQAQVAKRFPVQQRYAEIFTVGLRDPQLSLDARNNRAAITAVLSIASPLLRPSQVEGIVTVSSALKYDAAARAVRLDRPQADRIELQGLGGRDAERLQQIGGAVAQELLRDQPLRTFKPEELTVGRKTYEIGDITVQDDGITVALK</sequence>
<name>A0ABT8S6Y2_9BURK</name>
<proteinExistence type="predicted"/>
<reference evidence="2" key="1">
    <citation type="submission" date="2023-06" db="EMBL/GenBank/DDBJ databases">
        <authorList>
            <person name="Jiang Y."/>
            <person name="Liu Q."/>
        </authorList>
    </citation>
    <scope>NUCLEOTIDE SEQUENCE</scope>
    <source>
        <strain evidence="2">CGMCC 1.12090</strain>
    </source>
</reference>
<dbReference type="InterPro" id="IPR006311">
    <property type="entry name" value="TAT_signal"/>
</dbReference>
<protein>
    <submittedName>
        <fullName evidence="2">DUF1439 domain-containing protein</fullName>
    </submittedName>
</protein>
<keyword evidence="1" id="KW-0812">Transmembrane</keyword>
<evidence type="ECO:0000313" key="3">
    <source>
        <dbReference type="Proteomes" id="UP001169027"/>
    </source>
</evidence>
<dbReference type="PROSITE" id="PS51318">
    <property type="entry name" value="TAT"/>
    <property type="match status" value="1"/>
</dbReference>
<gene>
    <name evidence="2" type="ORF">Q2T77_20500</name>
</gene>
<evidence type="ECO:0000256" key="1">
    <source>
        <dbReference type="SAM" id="Phobius"/>
    </source>
</evidence>
<feature type="transmembrane region" description="Helical" evidence="1">
    <location>
        <begin position="12"/>
        <end position="31"/>
    </location>
</feature>
<organism evidence="2 3">
    <name type="scientific">Variovorax ginsengisoli</name>
    <dbReference type="NCBI Taxonomy" id="363844"/>
    <lineage>
        <taxon>Bacteria</taxon>
        <taxon>Pseudomonadati</taxon>
        <taxon>Pseudomonadota</taxon>
        <taxon>Betaproteobacteria</taxon>
        <taxon>Burkholderiales</taxon>
        <taxon>Comamonadaceae</taxon>
        <taxon>Variovorax</taxon>
    </lineage>
</organism>
<dbReference type="RefSeq" id="WP_286536540.1">
    <property type="nucleotide sequence ID" value="NZ_JAUJZH010000015.1"/>
</dbReference>
<accession>A0ABT8S6Y2</accession>
<dbReference type="Gene3D" id="3.15.10.40">
    <property type="entry name" value="Uncharacterised protein PF07273, DUF1439"/>
    <property type="match status" value="1"/>
</dbReference>
<keyword evidence="1" id="KW-0472">Membrane</keyword>